<dbReference type="Pfam" id="PF10604">
    <property type="entry name" value="Polyketide_cyc2"/>
    <property type="match status" value="1"/>
</dbReference>
<organism evidence="1 2">
    <name type="scientific">Nocardioides fonticola</name>
    <dbReference type="NCBI Taxonomy" id="450363"/>
    <lineage>
        <taxon>Bacteria</taxon>
        <taxon>Bacillati</taxon>
        <taxon>Actinomycetota</taxon>
        <taxon>Actinomycetes</taxon>
        <taxon>Propionibacteriales</taxon>
        <taxon>Nocardioidaceae</taxon>
        <taxon>Nocardioides</taxon>
    </lineage>
</organism>
<dbReference type="Gene3D" id="3.30.530.20">
    <property type="match status" value="1"/>
</dbReference>
<dbReference type="InterPro" id="IPR019587">
    <property type="entry name" value="Polyketide_cyclase/dehydratase"/>
</dbReference>
<gene>
    <name evidence="1" type="ORF">GCM10022215_14280</name>
</gene>
<comment type="caution">
    <text evidence="1">The sequence shown here is derived from an EMBL/GenBank/DDBJ whole genome shotgun (WGS) entry which is preliminary data.</text>
</comment>
<dbReference type="Proteomes" id="UP001501495">
    <property type="component" value="Unassembled WGS sequence"/>
</dbReference>
<dbReference type="RefSeq" id="WP_344732607.1">
    <property type="nucleotide sequence ID" value="NZ_BAAAZH010000011.1"/>
</dbReference>
<evidence type="ECO:0000313" key="2">
    <source>
        <dbReference type="Proteomes" id="UP001501495"/>
    </source>
</evidence>
<protein>
    <recommendedName>
        <fullName evidence="3">SRPBCC family protein</fullName>
    </recommendedName>
</protein>
<accession>A0ABP7XGR8</accession>
<dbReference type="InterPro" id="IPR023393">
    <property type="entry name" value="START-like_dom_sf"/>
</dbReference>
<reference evidence="2" key="1">
    <citation type="journal article" date="2019" name="Int. J. Syst. Evol. Microbiol.">
        <title>The Global Catalogue of Microorganisms (GCM) 10K type strain sequencing project: providing services to taxonomists for standard genome sequencing and annotation.</title>
        <authorList>
            <consortium name="The Broad Institute Genomics Platform"/>
            <consortium name="The Broad Institute Genome Sequencing Center for Infectious Disease"/>
            <person name="Wu L."/>
            <person name="Ma J."/>
        </authorList>
    </citation>
    <scope>NUCLEOTIDE SEQUENCE [LARGE SCALE GENOMIC DNA]</scope>
    <source>
        <strain evidence="2">JCM 16703</strain>
    </source>
</reference>
<evidence type="ECO:0008006" key="3">
    <source>
        <dbReference type="Google" id="ProtNLM"/>
    </source>
</evidence>
<dbReference type="CDD" id="cd07821">
    <property type="entry name" value="PYR_PYL_RCAR_like"/>
    <property type="match status" value="1"/>
</dbReference>
<evidence type="ECO:0000313" key="1">
    <source>
        <dbReference type="EMBL" id="GAA4115439.1"/>
    </source>
</evidence>
<proteinExistence type="predicted"/>
<name>A0ABP7XGR8_9ACTN</name>
<keyword evidence="2" id="KW-1185">Reference proteome</keyword>
<dbReference type="SUPFAM" id="SSF55961">
    <property type="entry name" value="Bet v1-like"/>
    <property type="match status" value="1"/>
</dbReference>
<dbReference type="EMBL" id="BAAAZH010000011">
    <property type="protein sequence ID" value="GAA4115439.1"/>
    <property type="molecule type" value="Genomic_DNA"/>
</dbReference>
<sequence length="144" mass="15148">MSKRAQATARTTLPISVEQAWAALSQHEAMATWGPGMSVTVDDAKAETPGGVGAVRRISAPGPAPAIVEEITTFDAPHVLGYRGLAGIPFRDYRGEVHLTPQGSGVAVEWTLSAQARVPFVEQGALALVARTLLSLYSRAARKG</sequence>